<dbReference type="Gene3D" id="3.40.190.10">
    <property type="entry name" value="Periplasmic binding protein-like II"/>
    <property type="match status" value="2"/>
</dbReference>
<feature type="signal peptide" evidence="1">
    <location>
        <begin position="1"/>
        <end position="31"/>
    </location>
</feature>
<comment type="caution">
    <text evidence="2">The sequence shown here is derived from an EMBL/GenBank/DDBJ whole genome shotgun (WGS) entry which is preliminary data.</text>
</comment>
<evidence type="ECO:0000313" key="2">
    <source>
        <dbReference type="EMBL" id="TFD25240.1"/>
    </source>
</evidence>
<evidence type="ECO:0000256" key="1">
    <source>
        <dbReference type="SAM" id="SignalP"/>
    </source>
</evidence>
<keyword evidence="3" id="KW-1185">Reference proteome</keyword>
<protein>
    <submittedName>
        <fullName evidence="2">Carbohydrate ABC transporter substrate-binding protein</fullName>
    </submittedName>
</protein>
<dbReference type="PROSITE" id="PS51257">
    <property type="entry name" value="PROKAR_LIPOPROTEIN"/>
    <property type="match status" value="1"/>
</dbReference>
<feature type="chain" id="PRO_5039190930" evidence="1">
    <location>
        <begin position="32"/>
        <end position="427"/>
    </location>
</feature>
<gene>
    <name evidence="2" type="ORF">E3T27_10780</name>
</gene>
<reference evidence="2 3" key="1">
    <citation type="submission" date="2019-03" db="EMBL/GenBank/DDBJ databases">
        <title>Genomics of glacier-inhabiting Cryobacterium strains.</title>
        <authorList>
            <person name="Liu Q."/>
            <person name="Xin Y.-H."/>
        </authorList>
    </citation>
    <scope>NUCLEOTIDE SEQUENCE [LARGE SCALE GENOMIC DNA]</scope>
    <source>
        <strain evidence="2 3">TMT1-1</strain>
    </source>
</reference>
<dbReference type="InterPro" id="IPR006311">
    <property type="entry name" value="TAT_signal"/>
</dbReference>
<dbReference type="PROSITE" id="PS51318">
    <property type="entry name" value="TAT"/>
    <property type="match status" value="1"/>
</dbReference>
<name>A0A4R8ZCZ4_9MICO</name>
<dbReference type="PANTHER" id="PTHR43649">
    <property type="entry name" value="ARABINOSE-BINDING PROTEIN-RELATED"/>
    <property type="match status" value="1"/>
</dbReference>
<evidence type="ECO:0000313" key="3">
    <source>
        <dbReference type="Proteomes" id="UP000298424"/>
    </source>
</evidence>
<keyword evidence="1" id="KW-0732">Signal</keyword>
<dbReference type="InterPro" id="IPR050490">
    <property type="entry name" value="Bact_solute-bd_prot1"/>
</dbReference>
<dbReference type="PANTHER" id="PTHR43649:SF12">
    <property type="entry name" value="DIACETYLCHITOBIOSE BINDING PROTEIN DASA"/>
    <property type="match status" value="1"/>
</dbReference>
<sequence length="427" mass="46149">MFSKILTPRPLSRRSVLGGAAAAAVSLGLSACTPARFGSGFTEITFHQSKPEVIGYFDEVIENFHAAQSRIRVVHDFSSNLSAGFVRSNPPDLGCLNYNFEIARYVEHGALSDLSDLPEAKRINADLVPLIEQTATYPGRTSVIPYSFMAAGVLYNRQIFAEQGLTVPTTWSEFIAVCDVLTAAGITPIYGTFKDPWTVSQGLFDYTVGGSVDVASLFNELESLGHNVGPSSSVSFEKALAHPMKRMVELAAYVNADANSRSYGDGNLAFANGEAAMYFQGPWALSEIAKTAPDLPIGAFPLPMTEVAADRKIRVNVDLALWIPEASTKKAAAREFLSYLMQPEIINAYNAVNNAFGVTTDAPPVTHPTLVDLQPFYDDAAFSLGASQLVPQSIPVQNYAQAMVLDDDPAATLRTLDADWARLAFRS</sequence>
<dbReference type="InterPro" id="IPR006059">
    <property type="entry name" value="SBP"/>
</dbReference>
<dbReference type="OrthoDB" id="8478044at2"/>
<proteinExistence type="predicted"/>
<dbReference type="AlphaFoldDB" id="A0A4R8ZCZ4"/>
<dbReference type="Proteomes" id="UP000298424">
    <property type="component" value="Unassembled WGS sequence"/>
</dbReference>
<accession>A0A4R8ZCZ4</accession>
<organism evidence="2 3">
    <name type="scientific">Cryobacterium lyxosi</name>
    <dbReference type="NCBI Taxonomy" id="1259228"/>
    <lineage>
        <taxon>Bacteria</taxon>
        <taxon>Bacillati</taxon>
        <taxon>Actinomycetota</taxon>
        <taxon>Actinomycetes</taxon>
        <taxon>Micrococcales</taxon>
        <taxon>Microbacteriaceae</taxon>
        <taxon>Cryobacterium</taxon>
    </lineage>
</organism>
<dbReference type="Pfam" id="PF01547">
    <property type="entry name" value="SBP_bac_1"/>
    <property type="match status" value="1"/>
</dbReference>
<dbReference type="EMBL" id="SOGT01000012">
    <property type="protein sequence ID" value="TFD25240.1"/>
    <property type="molecule type" value="Genomic_DNA"/>
</dbReference>
<dbReference type="SUPFAM" id="SSF53850">
    <property type="entry name" value="Periplasmic binding protein-like II"/>
    <property type="match status" value="1"/>
</dbReference>